<gene>
    <name evidence="1" type="ORF">GNLVRS02_ARAD1D07744g</name>
</gene>
<dbReference type="EMBL" id="HG937694">
    <property type="protein sequence ID" value="CDP37274.1"/>
    <property type="molecule type" value="Genomic_DNA"/>
</dbReference>
<dbReference type="AlphaFoldDB" id="A0A060T919"/>
<proteinExistence type="predicted"/>
<name>A0A060T919_BLAAD</name>
<protein>
    <submittedName>
        <fullName evidence="1">ARAD1D07744p</fullName>
    </submittedName>
</protein>
<reference evidence="1" key="2">
    <citation type="submission" date="2014-06" db="EMBL/GenBank/DDBJ databases">
        <title>The complete genome of Blastobotrys (Arxula) adeninivorans LS3 - a yeast of biotechnological interest.</title>
        <authorList>
            <person name="Kunze G."/>
            <person name="Gaillardin C."/>
            <person name="Czernicka M."/>
            <person name="Durrens P."/>
            <person name="Martin T."/>
            <person name="Boer E."/>
            <person name="Gabaldon T."/>
            <person name="Cruz J."/>
            <person name="Talla E."/>
            <person name="Marck C."/>
            <person name="Goffeau A."/>
            <person name="Barbe V."/>
            <person name="Baret P."/>
            <person name="Baronian K."/>
            <person name="Beier S."/>
            <person name="Bleykasten C."/>
            <person name="Bode R."/>
            <person name="Casaregola S."/>
            <person name="Despons L."/>
            <person name="Fairhead C."/>
            <person name="Giersberg M."/>
            <person name="Gierski P."/>
            <person name="Hahnel U."/>
            <person name="Hartmann A."/>
            <person name="Jankowska D."/>
            <person name="Jubin C."/>
            <person name="Jung P."/>
            <person name="Lafontaine I."/>
            <person name="Leh-Louis V."/>
            <person name="Lemaire M."/>
            <person name="Marcet-Houben M."/>
            <person name="Mascher M."/>
            <person name="Morel G."/>
            <person name="Richard G.-F."/>
            <person name="Riechen J."/>
            <person name="Sacerdot C."/>
            <person name="Sarkar A."/>
            <person name="Savel G."/>
            <person name="Schacherer J."/>
            <person name="Sherman D."/>
            <person name="Straub M.-L."/>
            <person name="Stein N."/>
            <person name="Thierry A."/>
            <person name="Trautwein-Schult A."/>
            <person name="Westhof E."/>
            <person name="Worch S."/>
            <person name="Dujon B."/>
            <person name="Souciet J.-L."/>
            <person name="Wincker P."/>
            <person name="Scholz U."/>
            <person name="Neuveglise N."/>
        </authorList>
    </citation>
    <scope>NUCLEOTIDE SEQUENCE</scope>
    <source>
        <strain evidence="1">LS3</strain>
    </source>
</reference>
<sequence>MMRAAYRSLYRHGMRAFQYRGAEAHTYKQVLRERFEGPRLDVSERTLARTIEFVKNAEKQYCLEYAILARIVHSEYSRLKLRRPRQLSPTYTATIEGLNKTMDLCL</sequence>
<accession>A0A060T919</accession>
<evidence type="ECO:0000313" key="1">
    <source>
        <dbReference type="EMBL" id="CDP37274.1"/>
    </source>
</evidence>
<reference evidence="1" key="1">
    <citation type="submission" date="2014-02" db="EMBL/GenBank/DDBJ databases">
        <authorList>
            <person name="Genoscope - CEA"/>
        </authorList>
    </citation>
    <scope>NUCLEOTIDE SEQUENCE</scope>
    <source>
        <strain evidence="1">LS3</strain>
    </source>
</reference>
<organism evidence="1">
    <name type="scientific">Blastobotrys adeninivorans</name>
    <name type="common">Yeast</name>
    <name type="synonym">Arxula adeninivorans</name>
    <dbReference type="NCBI Taxonomy" id="409370"/>
    <lineage>
        <taxon>Eukaryota</taxon>
        <taxon>Fungi</taxon>
        <taxon>Dikarya</taxon>
        <taxon>Ascomycota</taxon>
        <taxon>Saccharomycotina</taxon>
        <taxon>Dipodascomycetes</taxon>
        <taxon>Dipodascales</taxon>
        <taxon>Trichomonascaceae</taxon>
        <taxon>Blastobotrys</taxon>
    </lineage>
</organism>